<keyword evidence="6" id="KW-0472">Membrane</keyword>
<protein>
    <submittedName>
        <fullName evidence="8">HAMP domain-containing histidine kinase</fullName>
    </submittedName>
</protein>
<dbReference type="EMBL" id="JAHWZX010000009">
    <property type="protein sequence ID" value="MBW4331364.1"/>
    <property type="molecule type" value="Genomic_DNA"/>
</dbReference>
<accession>A0ABS6XMD2</accession>
<evidence type="ECO:0000256" key="6">
    <source>
        <dbReference type="SAM" id="Phobius"/>
    </source>
</evidence>
<proteinExistence type="predicted"/>
<dbReference type="SMART" id="SM00387">
    <property type="entry name" value="HATPase_c"/>
    <property type="match status" value="1"/>
</dbReference>
<dbReference type="InterPro" id="IPR003594">
    <property type="entry name" value="HATPase_dom"/>
</dbReference>
<keyword evidence="4" id="KW-0067">ATP-binding</keyword>
<keyword evidence="1" id="KW-0808">Transferase</keyword>
<keyword evidence="9" id="KW-1185">Reference proteome</keyword>
<feature type="domain" description="Histidine kinase" evidence="7">
    <location>
        <begin position="193"/>
        <end position="405"/>
    </location>
</feature>
<evidence type="ECO:0000256" key="4">
    <source>
        <dbReference type="ARBA" id="ARBA00022840"/>
    </source>
</evidence>
<keyword evidence="6" id="KW-0812">Transmembrane</keyword>
<keyword evidence="6" id="KW-1133">Transmembrane helix</keyword>
<evidence type="ECO:0000256" key="5">
    <source>
        <dbReference type="ARBA" id="ARBA00023012"/>
    </source>
</evidence>
<comment type="caution">
    <text evidence="8">The sequence shown here is derived from an EMBL/GenBank/DDBJ whole genome shotgun (WGS) entry which is preliminary data.</text>
</comment>
<gene>
    <name evidence="8" type="ORF">KY084_10820</name>
</gene>
<evidence type="ECO:0000256" key="2">
    <source>
        <dbReference type="ARBA" id="ARBA00022741"/>
    </source>
</evidence>
<keyword evidence="5" id="KW-0902">Two-component regulatory system</keyword>
<dbReference type="Proteomes" id="UP001197214">
    <property type="component" value="Unassembled WGS sequence"/>
</dbReference>
<reference evidence="8 9" key="1">
    <citation type="submission" date="2021-07" db="EMBL/GenBank/DDBJ databases">
        <title>Stakelama flava sp. nov., a novel endophytic bacterium isolated from branch of Kandelia candel.</title>
        <authorList>
            <person name="Tuo L."/>
        </authorList>
    </citation>
    <scope>NUCLEOTIDE SEQUENCE [LARGE SCALE GENOMIC DNA]</scope>
    <source>
        <strain evidence="8 9">CBK3Z-3</strain>
    </source>
</reference>
<dbReference type="RefSeq" id="WP_219238473.1">
    <property type="nucleotide sequence ID" value="NZ_JAHWZX010000009.1"/>
</dbReference>
<dbReference type="InterPro" id="IPR005467">
    <property type="entry name" value="His_kinase_dom"/>
</dbReference>
<evidence type="ECO:0000313" key="9">
    <source>
        <dbReference type="Proteomes" id="UP001197214"/>
    </source>
</evidence>
<feature type="transmembrane region" description="Helical" evidence="6">
    <location>
        <begin position="12"/>
        <end position="30"/>
    </location>
</feature>
<evidence type="ECO:0000313" key="8">
    <source>
        <dbReference type="EMBL" id="MBW4331364.1"/>
    </source>
</evidence>
<dbReference type="Pfam" id="PF02518">
    <property type="entry name" value="HATPase_c"/>
    <property type="match status" value="1"/>
</dbReference>
<feature type="transmembrane region" description="Helical" evidence="6">
    <location>
        <begin position="36"/>
        <end position="56"/>
    </location>
</feature>
<evidence type="ECO:0000259" key="7">
    <source>
        <dbReference type="PROSITE" id="PS50109"/>
    </source>
</evidence>
<dbReference type="GO" id="GO:0016301">
    <property type="term" value="F:kinase activity"/>
    <property type="evidence" value="ECO:0007669"/>
    <property type="project" value="UniProtKB-KW"/>
</dbReference>
<dbReference type="PROSITE" id="PS50109">
    <property type="entry name" value="HIS_KIN"/>
    <property type="match status" value="1"/>
</dbReference>
<sequence>MDSRRPGWPVGRIATVALLPVVGALAFFAWQRMLYANAVLAALMALWAVAVIAVAVRREIEPVTIDPLLDQRAAEAERQQRRLLAYLDLSPAPLMLLEEGYRLRAVNRAARRLFASQDVVADPDPALIRAIADTAPGASASLRADFGTGPEGYALATADIVAAGEASRIAALVGIEAELRAVEARALRNLLNVLSHEIMNGLTPIASLSQSAAELIDSDADSDRAEARIAIQTVARRAEGLRGFGEAYRRLARLPDPVMQRIDIRVILDDLARLFRNRWPRIELAIDQADIHGEAYADSDQLHPALWALLQNAAEACLDGHQPCVTIRMLRTNRAIEITVGDNGTGIADDVRERIFQPFFTTKPDGSGVGLALARMIALAHLGDVVLLPGGETGSRFQFSFAAAD</sequence>
<organism evidence="8 9">
    <name type="scientific">Stakelama flava</name>
    <dbReference type="NCBI Taxonomy" id="2860338"/>
    <lineage>
        <taxon>Bacteria</taxon>
        <taxon>Pseudomonadati</taxon>
        <taxon>Pseudomonadota</taxon>
        <taxon>Alphaproteobacteria</taxon>
        <taxon>Sphingomonadales</taxon>
        <taxon>Sphingomonadaceae</taxon>
        <taxon>Stakelama</taxon>
    </lineage>
</organism>
<dbReference type="PANTHER" id="PTHR43065">
    <property type="entry name" value="SENSOR HISTIDINE KINASE"/>
    <property type="match status" value="1"/>
</dbReference>
<evidence type="ECO:0000256" key="3">
    <source>
        <dbReference type="ARBA" id="ARBA00022777"/>
    </source>
</evidence>
<dbReference type="PANTHER" id="PTHR43065:SF46">
    <property type="entry name" value="C4-DICARBOXYLATE TRANSPORT SENSOR PROTEIN DCTB"/>
    <property type="match status" value="1"/>
</dbReference>
<keyword evidence="2" id="KW-0547">Nucleotide-binding</keyword>
<keyword evidence="3 8" id="KW-0418">Kinase</keyword>
<name>A0ABS6XMD2_9SPHN</name>
<evidence type="ECO:0000256" key="1">
    <source>
        <dbReference type="ARBA" id="ARBA00022679"/>
    </source>
</evidence>